<sequence>MNIRVKEKMVLRLWKISIKKEIVRLRLKFLLVRFLNFIEI</sequence>
<proteinExistence type="predicted"/>
<evidence type="ECO:0000313" key="1">
    <source>
        <dbReference type="EMBL" id="KIE63814.1"/>
    </source>
</evidence>
<dbReference type="AlphaFoldDB" id="A0A0C1V5Y3"/>
<comment type="caution">
    <text evidence="1">The sequence shown here is derived from an EMBL/GenBank/DDBJ whole genome shotgun (WGS) entry which is preliminary data.</text>
</comment>
<accession>A0A0C1V5Y3</accession>
<dbReference type="Proteomes" id="UP000054529">
    <property type="component" value="Unassembled WGS sequence"/>
</dbReference>
<name>A0A0C1V5Y3_9ENTR</name>
<dbReference type="EMBL" id="AWXV01000004">
    <property type="protein sequence ID" value="KIE63814.1"/>
    <property type="molecule type" value="Genomic_DNA"/>
</dbReference>
<protein>
    <submittedName>
        <fullName evidence="1">Uncharacterized protein</fullName>
    </submittedName>
</protein>
<evidence type="ECO:0000313" key="2">
    <source>
        <dbReference type="Proteomes" id="UP000054529"/>
    </source>
</evidence>
<reference evidence="1 2" key="1">
    <citation type="journal article" date="2014" name="G3 (Bethesda)">
        <title>Genome sequence of Candidatus Riesia pediculischaeffi, endosymbiont of chimpanzee lice, and genomic comparison of recently acquired endosymbionts from human and chimpanzee lice.</title>
        <authorList>
            <person name="Boyd B.M."/>
            <person name="Allen J.M."/>
            <person name="de Crecy-Lagard V."/>
            <person name="Reed D.L."/>
        </authorList>
    </citation>
    <scope>NUCLEOTIDE SEQUENCE [LARGE SCALE GENOMIC DNA]</scope>
    <source>
        <strain evidence="1 2">PTSU</strain>
    </source>
</reference>
<gene>
    <name evidence="1" type="ORF">P689_122296</name>
</gene>
<dbReference type="HOGENOM" id="CLU_3286634_0_0_6"/>
<organism evidence="1 2">
    <name type="scientific">Candidatus Riesia pediculischaeffi PTSU</name>
    <dbReference type="NCBI Taxonomy" id="1401651"/>
    <lineage>
        <taxon>Bacteria</taxon>
        <taxon>Pseudomonadati</taxon>
        <taxon>Pseudomonadota</taxon>
        <taxon>Gammaproteobacteria</taxon>
        <taxon>Enterobacterales</taxon>
        <taxon>Enterobacteriaceae</taxon>
        <taxon>Candidatus Riesia</taxon>
    </lineage>
</organism>